<dbReference type="RefSeq" id="WP_025053830.1">
    <property type="nucleotide sequence ID" value="NZ_JACIFU010000007.1"/>
</dbReference>
<feature type="domain" description="ImpA N-terminal" evidence="2">
    <location>
        <begin position="8"/>
        <end position="130"/>
    </location>
</feature>
<name>A0A7W6MBM5_9RHOB</name>
<dbReference type="Proteomes" id="UP000565745">
    <property type="component" value="Unassembled WGS sequence"/>
</dbReference>
<evidence type="ECO:0000256" key="1">
    <source>
        <dbReference type="SAM" id="MobiDB-lite"/>
    </source>
</evidence>
<organism evidence="3 4">
    <name type="scientific">Sulfitobacter noctilucicola</name>
    <dbReference type="NCBI Taxonomy" id="1342301"/>
    <lineage>
        <taxon>Bacteria</taxon>
        <taxon>Pseudomonadati</taxon>
        <taxon>Pseudomonadota</taxon>
        <taxon>Alphaproteobacteria</taxon>
        <taxon>Rhodobacterales</taxon>
        <taxon>Roseobacteraceae</taxon>
        <taxon>Sulfitobacter</taxon>
    </lineage>
</organism>
<feature type="compositionally biased region" description="Basic and acidic residues" evidence="1">
    <location>
        <begin position="1"/>
        <end position="13"/>
    </location>
</feature>
<protein>
    <submittedName>
        <fullName evidence="3">Type VI secretion system protein ImpA</fullName>
    </submittedName>
</protein>
<dbReference type="PANTHER" id="PTHR37951:SF1">
    <property type="entry name" value="TYPE VI SECRETION SYSTEM COMPONENT TSSA1"/>
    <property type="match status" value="1"/>
</dbReference>
<dbReference type="NCBIfam" id="TIGR03363">
    <property type="entry name" value="VI_chp_8"/>
    <property type="match status" value="1"/>
</dbReference>
<evidence type="ECO:0000313" key="4">
    <source>
        <dbReference type="Proteomes" id="UP000565745"/>
    </source>
</evidence>
<feature type="region of interest" description="Disordered" evidence="1">
    <location>
        <begin position="1"/>
        <end position="21"/>
    </location>
</feature>
<dbReference type="EMBL" id="JACIFU010000007">
    <property type="protein sequence ID" value="MBB4176014.1"/>
    <property type="molecule type" value="Genomic_DNA"/>
</dbReference>
<dbReference type="InterPro" id="IPR017740">
    <property type="entry name" value="TssA-like"/>
</dbReference>
<comment type="caution">
    <text evidence="3">The sequence shown here is derived from an EMBL/GenBank/DDBJ whole genome shotgun (WGS) entry which is preliminary data.</text>
</comment>
<proteinExistence type="predicted"/>
<sequence length="335" mass="35744">MDVSKLLEPREGDAVSGENLEYDPEFVEMELAAQPGEERQEGDKIIEAEDADFAEVVKLAQVVLERSHDIRAAVFYAEGILHTKGLPGFAEATAYIRGCLENHWDTCHPELDEDDDNDPTMRINAVQGLSGSSTVIRALRQAPLTESRMFGRMSLRMMEIADGTVTPSASMTDVPDTAAVNAAFQDSDTETLQAILAAVGAAKADIAAIDAVFTEKTPGQGPSFDEVNNTLNQITRRMTDAMGVEIAGGEAVAEEAGGEAGPAVATASGAINSATDVTNALDRIISYYQRAEPSSPVPMLLERAKRLVSADFMTIIQDIAPVGIDQTKIVGGIKD</sequence>
<dbReference type="OrthoDB" id="9771118at2"/>
<dbReference type="Pfam" id="PF06812">
    <property type="entry name" value="ImpA_N"/>
    <property type="match status" value="1"/>
</dbReference>
<dbReference type="PANTHER" id="PTHR37951">
    <property type="entry name" value="CYTOPLASMIC PROTEIN-RELATED"/>
    <property type="match status" value="1"/>
</dbReference>
<accession>A0A7W6MBM5</accession>
<dbReference type="AlphaFoldDB" id="A0A7W6MBM5"/>
<evidence type="ECO:0000313" key="3">
    <source>
        <dbReference type="EMBL" id="MBB4176014.1"/>
    </source>
</evidence>
<evidence type="ECO:0000259" key="2">
    <source>
        <dbReference type="Pfam" id="PF06812"/>
    </source>
</evidence>
<keyword evidence="4" id="KW-1185">Reference proteome</keyword>
<gene>
    <name evidence="3" type="ORF">GGR93_003822</name>
</gene>
<dbReference type="InterPro" id="IPR010657">
    <property type="entry name" value="ImpA_N"/>
</dbReference>
<reference evidence="3 4" key="1">
    <citation type="submission" date="2020-08" db="EMBL/GenBank/DDBJ databases">
        <title>Genomic Encyclopedia of Type Strains, Phase IV (KMG-IV): sequencing the most valuable type-strain genomes for metagenomic binning, comparative biology and taxonomic classification.</title>
        <authorList>
            <person name="Goeker M."/>
        </authorList>
    </citation>
    <scope>NUCLEOTIDE SEQUENCE [LARGE SCALE GENOMIC DNA]</scope>
    <source>
        <strain evidence="3 4">DSM 101015</strain>
    </source>
</reference>